<evidence type="ECO:0000313" key="3">
    <source>
        <dbReference type="Proteomes" id="UP000244450"/>
    </source>
</evidence>
<proteinExistence type="predicted"/>
<protein>
    <submittedName>
        <fullName evidence="2">Uncharacterized protein</fullName>
    </submittedName>
</protein>
<keyword evidence="1" id="KW-0472">Membrane</keyword>
<sequence length="267" mass="29521">MGNRSYLYLGKGGPNLFEANNSLPFFWISLLDKSILDNHKPAWEKYDQLEATENETAIDELLGNIPSPLDFAICRAAFDRNTARTTMFLEKHFPHLLPLYNDFVHYVASKFQEGDHVILSALEIAGFHASSVAFLQTLYAETGAIAHDTPTAVHYLFDDDLIASGIGFSSSDDFAGNSPAYREALKARNVVAAPAKGKQATPQKRSAFVTAFILILCPVFTYIVYRGYSKEGVSVTVVMLGLCNIGFYWLGISQLMAVIKGYKGGRR</sequence>
<dbReference type="OrthoDB" id="664873at2"/>
<gene>
    <name evidence="2" type="ORF">DCC81_07895</name>
</gene>
<reference evidence="2 3" key="1">
    <citation type="submission" date="2018-04" db="EMBL/GenBank/DDBJ databases">
        <title>Chitinophaga fuyangensis sp. nov., isolated from soil in a chemical factory.</title>
        <authorList>
            <person name="Chen K."/>
        </authorList>
    </citation>
    <scope>NUCLEOTIDE SEQUENCE [LARGE SCALE GENOMIC DNA]</scope>
    <source>
        <strain evidence="2 3">LY-1</strain>
    </source>
</reference>
<dbReference type="AlphaFoldDB" id="A0A2T7BNX0"/>
<feature type="transmembrane region" description="Helical" evidence="1">
    <location>
        <begin position="206"/>
        <end position="225"/>
    </location>
</feature>
<name>A0A2T7BNX0_9BACT</name>
<feature type="transmembrane region" description="Helical" evidence="1">
    <location>
        <begin position="237"/>
        <end position="259"/>
    </location>
</feature>
<keyword evidence="1" id="KW-0812">Transmembrane</keyword>
<comment type="caution">
    <text evidence="2">The sequence shown here is derived from an EMBL/GenBank/DDBJ whole genome shotgun (WGS) entry which is preliminary data.</text>
</comment>
<keyword evidence="1" id="KW-1133">Transmembrane helix</keyword>
<keyword evidence="3" id="KW-1185">Reference proteome</keyword>
<dbReference type="RefSeq" id="WP_108686004.1">
    <property type="nucleotide sequence ID" value="NZ_QCYK01000001.1"/>
</dbReference>
<dbReference type="EMBL" id="QCYK01000001">
    <property type="protein sequence ID" value="PUZ29366.1"/>
    <property type="molecule type" value="Genomic_DNA"/>
</dbReference>
<evidence type="ECO:0000256" key="1">
    <source>
        <dbReference type="SAM" id="Phobius"/>
    </source>
</evidence>
<evidence type="ECO:0000313" key="2">
    <source>
        <dbReference type="EMBL" id="PUZ29366.1"/>
    </source>
</evidence>
<accession>A0A2T7BNX0</accession>
<organism evidence="2 3">
    <name type="scientific">Chitinophaga parva</name>
    <dbReference type="NCBI Taxonomy" id="2169414"/>
    <lineage>
        <taxon>Bacteria</taxon>
        <taxon>Pseudomonadati</taxon>
        <taxon>Bacteroidota</taxon>
        <taxon>Chitinophagia</taxon>
        <taxon>Chitinophagales</taxon>
        <taxon>Chitinophagaceae</taxon>
        <taxon>Chitinophaga</taxon>
    </lineage>
</organism>
<dbReference type="Proteomes" id="UP000244450">
    <property type="component" value="Unassembled WGS sequence"/>
</dbReference>